<comment type="caution">
    <text evidence="2">The sequence shown here is derived from an EMBL/GenBank/DDBJ whole genome shotgun (WGS) entry which is preliminary data.</text>
</comment>
<sequence>MSSIVPFTFTFAEYIRHCAMNSKRLREKIFEQEIRNKVIVECFGHQSANVIVHFTDEVRKTYKEEFIREKNIWFRAKINVIGGPGQKHELVAVPMDKNNQPDLTMTFTVFLETYASILDGFDNFPLWKGKKLSFIATVENFEELTEDPYYCAILHVNVYEPLHDNEIEPVKVLIQTSNLHLIPQIKDNPQAAMEFEAVVHERDNNHHFFLLDEILQIMNNKYQTTRRRNPAVPSTFAPPLQNDGINQSPIKGQVDVQDKRWITLRADLYGPNLNQRMIQPNQINIPNQINAYNPYAIQGQPQAQMQYQQMNQQMGQMNVYGTFYPGYAQIPAGILPVIVWNRPKYILNIVIGIYL</sequence>
<name>A0A5J4VJS1_9EUKA</name>
<dbReference type="Proteomes" id="UP000324800">
    <property type="component" value="Unassembled WGS sequence"/>
</dbReference>
<reference evidence="2 3" key="1">
    <citation type="submission" date="2019-03" db="EMBL/GenBank/DDBJ databases">
        <title>Single cell metagenomics reveals metabolic interactions within the superorganism composed of flagellate Streblomastix strix and complex community of Bacteroidetes bacteria on its surface.</title>
        <authorList>
            <person name="Treitli S.C."/>
            <person name="Kolisko M."/>
            <person name="Husnik F."/>
            <person name="Keeling P."/>
            <person name="Hampl V."/>
        </authorList>
    </citation>
    <scope>NUCLEOTIDE SEQUENCE [LARGE SCALE GENOMIC DNA]</scope>
    <source>
        <strain evidence="2">ST1C</strain>
    </source>
</reference>
<dbReference type="EMBL" id="SNRW01006567">
    <property type="protein sequence ID" value="KAA6382831.1"/>
    <property type="molecule type" value="Genomic_DNA"/>
</dbReference>
<accession>A0A5J4VJS1</accession>
<evidence type="ECO:0000313" key="2">
    <source>
        <dbReference type="EMBL" id="KAA6382831.1"/>
    </source>
</evidence>
<organism evidence="2 3">
    <name type="scientific">Streblomastix strix</name>
    <dbReference type="NCBI Taxonomy" id="222440"/>
    <lineage>
        <taxon>Eukaryota</taxon>
        <taxon>Metamonada</taxon>
        <taxon>Preaxostyla</taxon>
        <taxon>Oxymonadida</taxon>
        <taxon>Streblomastigidae</taxon>
        <taxon>Streblomastix</taxon>
    </lineage>
</organism>
<evidence type="ECO:0000256" key="1">
    <source>
        <dbReference type="SAM" id="MobiDB-lite"/>
    </source>
</evidence>
<proteinExistence type="predicted"/>
<dbReference type="AlphaFoldDB" id="A0A5J4VJS1"/>
<feature type="region of interest" description="Disordered" evidence="1">
    <location>
        <begin position="229"/>
        <end position="249"/>
    </location>
</feature>
<gene>
    <name evidence="2" type="ORF">EZS28_021643</name>
</gene>
<protein>
    <submittedName>
        <fullName evidence="2">Uncharacterized protein</fullName>
    </submittedName>
</protein>
<evidence type="ECO:0000313" key="3">
    <source>
        <dbReference type="Proteomes" id="UP000324800"/>
    </source>
</evidence>